<proteinExistence type="predicted"/>
<keyword evidence="6" id="KW-0539">Nucleus</keyword>
<feature type="compositionally biased region" description="Low complexity" evidence="7">
    <location>
        <begin position="1088"/>
        <end position="1098"/>
    </location>
</feature>
<dbReference type="VEuPathDB" id="VectorBase:ASIS003011"/>
<feature type="region of interest" description="Disordered" evidence="7">
    <location>
        <begin position="81"/>
        <end position="130"/>
    </location>
</feature>
<dbReference type="OMA" id="PKVRTHH"/>
<dbReference type="Pfam" id="PF25429">
    <property type="entry name" value="zf-POGZ"/>
    <property type="match status" value="1"/>
</dbReference>
<feature type="compositionally biased region" description="Basic and acidic residues" evidence="7">
    <location>
        <begin position="1177"/>
        <end position="1188"/>
    </location>
</feature>
<dbReference type="GO" id="GO:0005634">
    <property type="term" value="C:nucleus"/>
    <property type="evidence" value="ECO:0007669"/>
    <property type="project" value="UniProtKB-SubCell"/>
</dbReference>
<dbReference type="EnsemblMetazoa" id="ASIC011481-RA">
    <property type="protein sequence ID" value="ASIC011481-PA"/>
    <property type="gene ID" value="ASIC011481"/>
</dbReference>
<feature type="domain" description="C2H2-type" evidence="8">
    <location>
        <begin position="753"/>
        <end position="774"/>
    </location>
</feature>
<dbReference type="VEuPathDB" id="VectorBase:ASIC011481"/>
<feature type="region of interest" description="Disordered" evidence="7">
    <location>
        <begin position="597"/>
        <end position="685"/>
    </location>
</feature>
<evidence type="ECO:0000256" key="7">
    <source>
        <dbReference type="SAM" id="MobiDB-lite"/>
    </source>
</evidence>
<evidence type="ECO:0000256" key="5">
    <source>
        <dbReference type="ARBA" id="ARBA00022833"/>
    </source>
</evidence>
<feature type="region of interest" description="Disordered" evidence="7">
    <location>
        <begin position="1078"/>
        <end position="1105"/>
    </location>
</feature>
<dbReference type="PANTHER" id="PTHR24406">
    <property type="entry name" value="TRANSCRIPTIONAL REPRESSOR CTCFL-RELATED"/>
    <property type="match status" value="1"/>
</dbReference>
<comment type="subcellular location">
    <subcellularLocation>
        <location evidence="1">Nucleus</location>
    </subcellularLocation>
</comment>
<feature type="region of interest" description="Disordered" evidence="7">
    <location>
        <begin position="1165"/>
        <end position="1202"/>
    </location>
</feature>
<sequence length="1202" mass="133386">MAPWPNDVVEMTLQLDYWEDELSPAQKAAYEKAEKEHNEIRNKLKEIVQETGGKNIFSGEVFTAYQVLGPVPGIEKISQPITSLTRKKPPTQPPPLVMTSTSRVMSASPAVEASTSGRRRGRRTDDDVEPVLDLVVSDDDEDYVPLSKRKQREKDKAAASPVVTRKPATPEAKTKLPAAAIGTTAVRPTEASAIGGLQVGVVDKEKKRVVPEPSAVVDLTDDDGSKPAADSREISFSKIQAKTFPSLVVIARPSLRVTDKVPNDRSQLDLKVKHVLVFQATKFTEWLIQQGLIKSDQFCKIHTDQPLKLGMYSDLNKFPYSGGYFWISDCCPQRFTSVFSGSLFEGSPHPPSVILKLIYHWACQTNVSNVVNWVKVDNVYLKTLYTLLRSVCTLALCRHLKPLGGPGKSVEIGVISLGTTTQDGQQRQVKVEVLGVLDQSTKLLRLRAVEPLTDGDKSYKKRFAKILEPLDEWVHKDSIILTDLTVDKGTLNSMGYKTVQQVPPAEANGKNSNANIMDYLRRIVPRMFQNTLSLLSRQIIQQFLNELVWREMYGTSPLATFDNIVKHLSEQAKIETVDNLITRLNKVSADPFKQWDIIPDIPKTPAKRGRKPKDYSATPSTPSATPEVAAPKVSPVSASPTDAPKKSFLKKAQREAQNSTPSTPPPTVQATTQKKTPGRKRQKEQTVTLENYYYGSTGGQQLKESARACTEFEVWCPECPELTFHSNVELLDHLLGHVRAPPADGNGRSLLQCRCCLAYLTDKADLKKHQEIYHPKETKNPFVKTCVCLICEQSLSTVPVLVGHLQKNHYRQEMPYRCAGCDFRSSTLSTTVDHFYKQHKKSALLQCPFCLKMACAFRSETLGDSVSEPLVNNVRMFLQHMRQHVVFGRSKKCSKCVLTFTSKGAAKFHNIFSHGPASEPADKIKPIASVGTEIAKPQARVAAAKESSIYRIIKPFNKLVLNMGSGNICLECENDFDEFNHMLGMTRCLKCPYQSACLPSVINHAVNCNPRVSSHPVAKLGQEMHCNCGFSSFDGYALARHLSVCGKGEGVYPSVEAAQANVVKRSMLDMLGLIRRDEDEQIADGKNSETVPTSSSPSQEPPEPSLEIQALDEDEPMSQDTTLHEALDETMEDNDEEMSERGGPALLALLTIRHNRCTILRLSLDDLGPPSVLPAQDSDRTPQLKDDYQSLATPRVPDQPDY</sequence>
<dbReference type="InterPro" id="IPR057618">
    <property type="entry name" value="Znf_POGZ/Z280C-D-like"/>
</dbReference>
<evidence type="ECO:0000313" key="11">
    <source>
        <dbReference type="Proteomes" id="UP000030765"/>
    </source>
</evidence>
<dbReference type="EMBL" id="ATLV01019122">
    <property type="status" value="NOT_ANNOTATED_CDS"/>
    <property type="molecule type" value="Genomic_DNA"/>
</dbReference>
<evidence type="ECO:0000256" key="2">
    <source>
        <dbReference type="ARBA" id="ARBA00022723"/>
    </source>
</evidence>
<evidence type="ECO:0000313" key="9">
    <source>
        <dbReference type="EMBL" id="KFB43745.1"/>
    </source>
</evidence>
<keyword evidence="2" id="KW-0479">Metal-binding</keyword>
<dbReference type="EMBL" id="KE525262">
    <property type="protein sequence ID" value="KFB43745.1"/>
    <property type="molecule type" value="Genomic_DNA"/>
</dbReference>
<dbReference type="GO" id="GO:0003677">
    <property type="term" value="F:DNA binding"/>
    <property type="evidence" value="ECO:0007669"/>
    <property type="project" value="UniProtKB-KW"/>
</dbReference>
<evidence type="ECO:0000256" key="6">
    <source>
        <dbReference type="ARBA" id="ARBA00023242"/>
    </source>
</evidence>
<evidence type="ECO:0000259" key="8">
    <source>
        <dbReference type="PROSITE" id="PS00028"/>
    </source>
</evidence>
<keyword evidence="11" id="KW-1185">Reference proteome</keyword>
<dbReference type="VEuPathDB" id="VectorBase:ASIS003562"/>
<gene>
    <name evidence="9" type="ORF">ZHAS_00011481</name>
</gene>
<feature type="region of interest" description="Disordered" evidence="7">
    <location>
        <begin position="144"/>
        <end position="174"/>
    </location>
</feature>
<dbReference type="STRING" id="74873.A0A084W0K1"/>
<dbReference type="AlphaFoldDB" id="A0A084W0K1"/>
<dbReference type="PROSITE" id="PS00028">
    <property type="entry name" value="ZINC_FINGER_C2H2_1"/>
    <property type="match status" value="1"/>
</dbReference>
<evidence type="ECO:0000256" key="4">
    <source>
        <dbReference type="ARBA" id="ARBA00022771"/>
    </source>
</evidence>
<protein>
    <submittedName>
        <fullName evidence="9">AGAP001141-PB-like protein</fullName>
    </submittedName>
</protein>
<dbReference type="SMART" id="SM00355">
    <property type="entry name" value="ZnF_C2H2"/>
    <property type="match status" value="5"/>
</dbReference>
<keyword evidence="4" id="KW-0863">Zinc-finger</keyword>
<evidence type="ECO:0000256" key="3">
    <source>
        <dbReference type="ARBA" id="ARBA00022737"/>
    </source>
</evidence>
<reference evidence="9 11" key="1">
    <citation type="journal article" date="2014" name="BMC Genomics">
        <title>Genome sequence of Anopheles sinensis provides insight into genetics basis of mosquito competence for malaria parasites.</title>
        <authorList>
            <person name="Zhou D."/>
            <person name="Zhang D."/>
            <person name="Ding G."/>
            <person name="Shi L."/>
            <person name="Hou Q."/>
            <person name="Ye Y."/>
            <person name="Xu Y."/>
            <person name="Zhou H."/>
            <person name="Xiong C."/>
            <person name="Li S."/>
            <person name="Yu J."/>
            <person name="Hong S."/>
            <person name="Yu X."/>
            <person name="Zou P."/>
            <person name="Chen C."/>
            <person name="Chang X."/>
            <person name="Wang W."/>
            <person name="Lv Y."/>
            <person name="Sun Y."/>
            <person name="Ma L."/>
            <person name="Shen B."/>
            <person name="Zhu C."/>
        </authorList>
    </citation>
    <scope>NUCLEOTIDE SEQUENCE [LARGE SCALE GENOMIC DNA]</scope>
</reference>
<dbReference type="GO" id="GO:0008270">
    <property type="term" value="F:zinc ion binding"/>
    <property type="evidence" value="ECO:0007669"/>
    <property type="project" value="UniProtKB-KW"/>
</dbReference>
<dbReference type="OrthoDB" id="10032537at2759"/>
<reference evidence="10" key="2">
    <citation type="submission" date="2020-05" db="UniProtKB">
        <authorList>
            <consortium name="EnsemblMetazoa"/>
        </authorList>
    </citation>
    <scope>IDENTIFICATION</scope>
</reference>
<name>A0A084W0K1_ANOSI</name>
<evidence type="ECO:0000313" key="10">
    <source>
        <dbReference type="EnsemblMetazoa" id="ASIC011481-PA"/>
    </source>
</evidence>
<organism evidence="9">
    <name type="scientific">Anopheles sinensis</name>
    <name type="common">Mosquito</name>
    <dbReference type="NCBI Taxonomy" id="74873"/>
    <lineage>
        <taxon>Eukaryota</taxon>
        <taxon>Metazoa</taxon>
        <taxon>Ecdysozoa</taxon>
        <taxon>Arthropoda</taxon>
        <taxon>Hexapoda</taxon>
        <taxon>Insecta</taxon>
        <taxon>Pterygota</taxon>
        <taxon>Neoptera</taxon>
        <taxon>Endopterygota</taxon>
        <taxon>Diptera</taxon>
        <taxon>Nematocera</taxon>
        <taxon>Culicoidea</taxon>
        <taxon>Culicidae</taxon>
        <taxon>Anophelinae</taxon>
        <taxon>Anopheles</taxon>
    </lineage>
</organism>
<accession>A0A084W0K1</accession>
<evidence type="ECO:0000256" key="1">
    <source>
        <dbReference type="ARBA" id="ARBA00004123"/>
    </source>
</evidence>
<dbReference type="InterPro" id="IPR013087">
    <property type="entry name" value="Znf_C2H2_type"/>
</dbReference>
<keyword evidence="5" id="KW-0862">Zinc</keyword>
<dbReference type="Proteomes" id="UP000030765">
    <property type="component" value="Unassembled WGS sequence"/>
</dbReference>
<dbReference type="InterPro" id="IPR050888">
    <property type="entry name" value="ZnF_C2H2-type_TF"/>
</dbReference>
<keyword evidence="3" id="KW-0677">Repeat</keyword>